<keyword evidence="1" id="KW-0378">Hydrolase</keyword>
<proteinExistence type="predicted"/>
<accession>A0A8J3K6I5</accession>
<dbReference type="PRINTS" id="PR00111">
    <property type="entry name" value="ABHYDROLASE"/>
</dbReference>
<dbReference type="Proteomes" id="UP000619293">
    <property type="component" value="Unassembled WGS sequence"/>
</dbReference>
<name>A0A8J3K6I5_9ACTN</name>
<dbReference type="AlphaFoldDB" id="A0A8J3K6I5"/>
<dbReference type="RefSeq" id="WP_191840347.1">
    <property type="nucleotide sequence ID" value="NZ_BAAALB010000022.1"/>
</dbReference>
<reference evidence="3 4" key="1">
    <citation type="submission" date="2021-01" db="EMBL/GenBank/DDBJ databases">
        <title>Whole genome shotgun sequence of Catellatospora chokoriensis NBRC 107358.</title>
        <authorList>
            <person name="Komaki H."/>
            <person name="Tamura T."/>
        </authorList>
    </citation>
    <scope>NUCLEOTIDE SEQUENCE [LARGE SCALE GENOMIC DNA]</scope>
    <source>
        <strain evidence="3 4">NBRC 107358</strain>
    </source>
</reference>
<feature type="domain" description="AB hydrolase-1" evidence="2">
    <location>
        <begin position="25"/>
        <end position="126"/>
    </location>
</feature>
<dbReference type="InterPro" id="IPR029058">
    <property type="entry name" value="AB_hydrolase_fold"/>
</dbReference>
<evidence type="ECO:0000259" key="2">
    <source>
        <dbReference type="Pfam" id="PF00561"/>
    </source>
</evidence>
<dbReference type="SUPFAM" id="SSF53474">
    <property type="entry name" value="alpha/beta-Hydrolases"/>
    <property type="match status" value="1"/>
</dbReference>
<comment type="caution">
    <text evidence="3">The sequence shown here is derived from an EMBL/GenBank/DDBJ whole genome shotgun (WGS) entry which is preliminary data.</text>
</comment>
<dbReference type="PANTHER" id="PTHR46118">
    <property type="entry name" value="PROTEIN ABHD11"/>
    <property type="match status" value="1"/>
</dbReference>
<protein>
    <recommendedName>
        <fullName evidence="2">AB hydrolase-1 domain-containing protein</fullName>
    </recommendedName>
</protein>
<organism evidence="3 4">
    <name type="scientific">Catellatospora chokoriensis</name>
    <dbReference type="NCBI Taxonomy" id="310353"/>
    <lineage>
        <taxon>Bacteria</taxon>
        <taxon>Bacillati</taxon>
        <taxon>Actinomycetota</taxon>
        <taxon>Actinomycetes</taxon>
        <taxon>Micromonosporales</taxon>
        <taxon>Micromonosporaceae</taxon>
        <taxon>Catellatospora</taxon>
    </lineage>
</organism>
<evidence type="ECO:0000313" key="3">
    <source>
        <dbReference type="EMBL" id="GIF91605.1"/>
    </source>
</evidence>
<gene>
    <name evidence="3" type="ORF">Cch02nite_50490</name>
</gene>
<dbReference type="EMBL" id="BONG01000034">
    <property type="protein sequence ID" value="GIF91605.1"/>
    <property type="molecule type" value="Genomic_DNA"/>
</dbReference>
<dbReference type="Pfam" id="PF00561">
    <property type="entry name" value="Abhydrolase_1"/>
    <property type="match status" value="1"/>
</dbReference>
<dbReference type="GO" id="GO:0016787">
    <property type="term" value="F:hydrolase activity"/>
    <property type="evidence" value="ECO:0007669"/>
    <property type="project" value="UniProtKB-KW"/>
</dbReference>
<keyword evidence="4" id="KW-1185">Reference proteome</keyword>
<evidence type="ECO:0000313" key="4">
    <source>
        <dbReference type="Proteomes" id="UP000619293"/>
    </source>
</evidence>
<dbReference type="InterPro" id="IPR000073">
    <property type="entry name" value="AB_hydrolase_1"/>
</dbReference>
<evidence type="ECO:0000256" key="1">
    <source>
        <dbReference type="ARBA" id="ARBA00022801"/>
    </source>
</evidence>
<dbReference type="Gene3D" id="3.40.50.1820">
    <property type="entry name" value="alpha/beta hydrolase"/>
    <property type="match status" value="2"/>
</dbReference>
<dbReference type="PANTHER" id="PTHR46118:SF4">
    <property type="entry name" value="PROTEIN ABHD11"/>
    <property type="match status" value="1"/>
</dbReference>
<sequence length="227" mass="24465">MSGDQIIDVGGVRLAYRVLGPPAAPPVVLLHGGSADSSAWADIAPALAADRRVYAVDLRGHGASERTDRYSFELLRDDVVGFLDVLDLRDVTLVGHSMGGVAAYLVAYARPERVSGLVLEETPPPDPMGLKVPRHEIRRHIVGQLNAPDPAWWDAVDAVTCPVLTLRGGPSSFLPQDRIAAMAARFPHGRLVTIPVGHCIHRDAPEAFLDAVRAHLRHADRPAAPHH</sequence>